<evidence type="ECO:0000313" key="2">
    <source>
        <dbReference type="EMBL" id="OXA53357.1"/>
    </source>
</evidence>
<keyword evidence="1" id="KW-0812">Transmembrane</keyword>
<reference evidence="2 3" key="1">
    <citation type="submission" date="2015-12" db="EMBL/GenBank/DDBJ databases">
        <title>The genome of Folsomia candida.</title>
        <authorList>
            <person name="Faddeeva A."/>
            <person name="Derks M.F."/>
            <person name="Anvar Y."/>
            <person name="Smit S."/>
            <person name="Van Straalen N."/>
            <person name="Roelofs D."/>
        </authorList>
    </citation>
    <scope>NUCLEOTIDE SEQUENCE [LARGE SCALE GENOMIC DNA]</scope>
    <source>
        <strain evidence="2 3">VU population</strain>
        <tissue evidence="2">Whole body</tissue>
    </source>
</reference>
<dbReference type="Proteomes" id="UP000198287">
    <property type="component" value="Unassembled WGS sequence"/>
</dbReference>
<accession>A0A226E8J3</accession>
<dbReference type="AlphaFoldDB" id="A0A226E8J3"/>
<comment type="caution">
    <text evidence="2">The sequence shown here is derived from an EMBL/GenBank/DDBJ whole genome shotgun (WGS) entry which is preliminary data.</text>
</comment>
<evidence type="ECO:0000256" key="1">
    <source>
        <dbReference type="SAM" id="Phobius"/>
    </source>
</evidence>
<keyword evidence="1" id="KW-0472">Membrane</keyword>
<organism evidence="2 3">
    <name type="scientific">Folsomia candida</name>
    <name type="common">Springtail</name>
    <dbReference type="NCBI Taxonomy" id="158441"/>
    <lineage>
        <taxon>Eukaryota</taxon>
        <taxon>Metazoa</taxon>
        <taxon>Ecdysozoa</taxon>
        <taxon>Arthropoda</taxon>
        <taxon>Hexapoda</taxon>
        <taxon>Collembola</taxon>
        <taxon>Entomobryomorpha</taxon>
        <taxon>Isotomoidea</taxon>
        <taxon>Isotomidae</taxon>
        <taxon>Proisotominae</taxon>
        <taxon>Folsomia</taxon>
    </lineage>
</organism>
<feature type="transmembrane region" description="Helical" evidence="1">
    <location>
        <begin position="298"/>
        <end position="318"/>
    </location>
</feature>
<keyword evidence="1" id="KW-1133">Transmembrane helix</keyword>
<gene>
    <name evidence="2" type="ORF">Fcan01_10326</name>
</gene>
<name>A0A226E8J3_FOLCA</name>
<feature type="transmembrane region" description="Helical" evidence="1">
    <location>
        <begin position="155"/>
        <end position="173"/>
    </location>
</feature>
<protein>
    <submittedName>
        <fullName evidence="2">Uncharacterized protein</fullName>
    </submittedName>
</protein>
<evidence type="ECO:0000313" key="3">
    <source>
        <dbReference type="Proteomes" id="UP000198287"/>
    </source>
</evidence>
<feature type="transmembrane region" description="Helical" evidence="1">
    <location>
        <begin position="41"/>
        <end position="69"/>
    </location>
</feature>
<feature type="transmembrane region" description="Helical" evidence="1">
    <location>
        <begin position="89"/>
        <end position="113"/>
    </location>
</feature>
<keyword evidence="3" id="KW-1185">Reference proteome</keyword>
<dbReference type="EMBL" id="LNIX01000005">
    <property type="protein sequence ID" value="OXA53357.1"/>
    <property type="molecule type" value="Genomic_DNA"/>
</dbReference>
<sequence>MTQVIFDIMSAYAAIYRKIPTPIIYDPNTRRLKAIRNFRQLIPSLISCTLIMGLFSVGPKFLQLCYLLFLKRQLGHFPTPKEDPFAAPMQLVSIALVLICSGGGVVTSGFMYICHANVVPDINAIIGMAEFLENEIITKNKPTEKSRQFVSTVRYAPHVVLYMTPALSIYALFKGLDPLSFIIHWIPKKVLGLEVWLLAKLFSLVNLSLACVTSGQVLLGMGYVLVFAIWLLLHNVKLVDAMSRGRSSVALYNQVQIILTSVTPAQATFSIFGMLVCAIAIIMCNIITLTMYNVLPPNLYLLAPFWSFVLLLILNIVLKYGSQFERVSKEMLRRWRRDARLAIMRGMGREHARRIAALRPLRPWIGVWRMNVLPVDRTLLCDYDTFIAESTMAWLMAFDQHNQRIS</sequence>
<feature type="transmembrane region" description="Helical" evidence="1">
    <location>
        <begin position="207"/>
        <end position="233"/>
    </location>
</feature>
<proteinExistence type="predicted"/>
<feature type="transmembrane region" description="Helical" evidence="1">
    <location>
        <begin position="269"/>
        <end position="292"/>
    </location>
</feature>